<dbReference type="Proteomes" id="UP001596171">
    <property type="component" value="Unassembled WGS sequence"/>
</dbReference>
<keyword evidence="3" id="KW-0479">Metal-binding</keyword>
<keyword evidence="4" id="KW-0732">Signal</keyword>
<dbReference type="PANTHER" id="PTHR42953:SF1">
    <property type="entry name" value="METAL-BINDING PROTEIN HI_0362-RELATED"/>
    <property type="match status" value="1"/>
</dbReference>
<dbReference type="PANTHER" id="PTHR42953">
    <property type="entry name" value="HIGH-AFFINITY ZINC UPTAKE SYSTEM PROTEIN ZNUA-RELATED"/>
    <property type="match status" value="1"/>
</dbReference>
<dbReference type="PRINTS" id="PR00690">
    <property type="entry name" value="ADHESNFAMILY"/>
</dbReference>
<evidence type="ECO:0000256" key="5">
    <source>
        <dbReference type="RuleBase" id="RU003512"/>
    </source>
</evidence>
<organism evidence="6 7">
    <name type="scientific">Lactiplantibacillus nangangensis</name>
    <dbReference type="NCBI Taxonomy" id="2559917"/>
    <lineage>
        <taxon>Bacteria</taxon>
        <taxon>Bacillati</taxon>
        <taxon>Bacillota</taxon>
        <taxon>Bacilli</taxon>
        <taxon>Lactobacillales</taxon>
        <taxon>Lactobacillaceae</taxon>
        <taxon>Lactiplantibacillus</taxon>
    </lineage>
</organism>
<evidence type="ECO:0000256" key="4">
    <source>
        <dbReference type="ARBA" id="ARBA00022729"/>
    </source>
</evidence>
<reference evidence="7" key="1">
    <citation type="journal article" date="2019" name="Int. J. Syst. Evol. Microbiol.">
        <title>The Global Catalogue of Microorganisms (GCM) 10K type strain sequencing project: providing services to taxonomists for standard genome sequencing and annotation.</title>
        <authorList>
            <consortium name="The Broad Institute Genomics Platform"/>
            <consortium name="The Broad Institute Genome Sequencing Center for Infectious Disease"/>
            <person name="Wu L."/>
            <person name="Ma J."/>
        </authorList>
    </citation>
    <scope>NUCLEOTIDE SEQUENCE [LARGE SCALE GENOMIC DNA]</scope>
    <source>
        <strain evidence="7">CCM 8930</strain>
    </source>
</reference>
<protein>
    <submittedName>
        <fullName evidence="6">Metal ABC transporter solute-binding protein, Zn/Mn family</fullName>
    </submittedName>
</protein>
<dbReference type="InterPro" id="IPR006128">
    <property type="entry name" value="Lipoprotein_PsaA-like"/>
</dbReference>
<comment type="similarity">
    <text evidence="5">Belongs to the bacterial solute-binding protein 9 family.</text>
</comment>
<keyword evidence="7" id="KW-1185">Reference proteome</keyword>
<dbReference type="InterPro" id="IPR050492">
    <property type="entry name" value="Bact_metal-bind_prot9"/>
</dbReference>
<dbReference type="Pfam" id="PF01297">
    <property type="entry name" value="ZnuA"/>
    <property type="match status" value="1"/>
</dbReference>
<evidence type="ECO:0000313" key="6">
    <source>
        <dbReference type="EMBL" id="MFC6201114.1"/>
    </source>
</evidence>
<evidence type="ECO:0000256" key="3">
    <source>
        <dbReference type="ARBA" id="ARBA00022723"/>
    </source>
</evidence>
<name>A0ABW1SII7_9LACO</name>
<comment type="caution">
    <text evidence="6">The sequence shown here is derived from an EMBL/GenBank/DDBJ whole genome shotgun (WGS) entry which is preliminary data.</text>
</comment>
<evidence type="ECO:0000256" key="1">
    <source>
        <dbReference type="ARBA" id="ARBA00004196"/>
    </source>
</evidence>
<dbReference type="InterPro" id="IPR006129">
    <property type="entry name" value="AdhesinB"/>
</dbReference>
<evidence type="ECO:0000313" key="7">
    <source>
        <dbReference type="Proteomes" id="UP001596171"/>
    </source>
</evidence>
<proteinExistence type="inferred from homology"/>
<evidence type="ECO:0000256" key="2">
    <source>
        <dbReference type="ARBA" id="ARBA00022448"/>
    </source>
</evidence>
<sequence length="314" mass="34879">MKKNFVAVLAVVAMITGVALFLQQRQQVDAETTRRPGKLRVVSTNSILDDLVRQVGGDKVDAYSIVKRGTDPHEYDPQPTDITATADADVVFYNGLQLETGGNGWFKKLVKASRKNFNEDVFAASQGVPVRYLTTNRHEPDPHAWLDLANGQQYVATISRILQQKDPANAKFYERNATAYQAKLQRLHQTSQAKFATLPANRRLLVTSEGAFKYFAAAYGIQAAYIWEVNTESQGTPEQMQAVVKQIRQSNVQNLFVETSVSPKSMQKLAQETKLPIKATLYTDSLGAAGSTGATYYQMMNWNLTQIYQGLSAS</sequence>
<dbReference type="RefSeq" id="WP_137616822.1">
    <property type="nucleotide sequence ID" value="NZ_BJDI01000013.1"/>
</dbReference>
<dbReference type="InterPro" id="IPR006127">
    <property type="entry name" value="ZnuA-like"/>
</dbReference>
<dbReference type="Gene3D" id="3.40.50.1980">
    <property type="entry name" value="Nitrogenase molybdenum iron protein domain"/>
    <property type="match status" value="2"/>
</dbReference>
<dbReference type="PRINTS" id="PR00691">
    <property type="entry name" value="ADHESINB"/>
</dbReference>
<gene>
    <name evidence="6" type="ORF">ACFP1L_04265</name>
</gene>
<dbReference type="SUPFAM" id="SSF53807">
    <property type="entry name" value="Helical backbone' metal receptor"/>
    <property type="match status" value="1"/>
</dbReference>
<keyword evidence="2 5" id="KW-0813">Transport</keyword>
<accession>A0ABW1SII7</accession>
<dbReference type="EMBL" id="JBHSSE010000009">
    <property type="protein sequence ID" value="MFC6201114.1"/>
    <property type="molecule type" value="Genomic_DNA"/>
</dbReference>
<comment type="subcellular location">
    <subcellularLocation>
        <location evidence="1">Cell envelope</location>
    </subcellularLocation>
</comment>